<evidence type="ECO:0000313" key="2">
    <source>
        <dbReference type="EMBL" id="ACU86930.1"/>
    </source>
</evidence>
<dbReference type="EMBL" id="CP001643">
    <property type="protein sequence ID" value="ACU86930.1"/>
    <property type="molecule type" value="Genomic_DNA"/>
</dbReference>
<evidence type="ECO:0000313" key="3">
    <source>
        <dbReference type="Proteomes" id="UP000001919"/>
    </source>
</evidence>
<evidence type="ECO:0000259" key="1">
    <source>
        <dbReference type="Pfam" id="PF12146"/>
    </source>
</evidence>
<organism evidence="2 3">
    <name type="scientific">Brachybacterium faecium (strain ATCC 43885 / DSM 4810 / JCM 11609 / LMG 19847 / NBRC 14762 / NCIMB 9860 / 6-10)</name>
    <dbReference type="NCBI Taxonomy" id="446465"/>
    <lineage>
        <taxon>Bacteria</taxon>
        <taxon>Bacillati</taxon>
        <taxon>Actinomycetota</taxon>
        <taxon>Actinomycetes</taxon>
        <taxon>Micrococcales</taxon>
        <taxon>Dermabacteraceae</taxon>
        <taxon>Brachybacterium</taxon>
    </lineage>
</organism>
<proteinExistence type="predicted"/>
<dbReference type="AlphaFoldDB" id="C7MB43"/>
<dbReference type="HOGENOM" id="CLU_026209_7_2_11"/>
<protein>
    <submittedName>
        <fullName evidence="2">Lysophospholipase</fullName>
    </submittedName>
</protein>
<dbReference type="GO" id="GO:0003824">
    <property type="term" value="F:catalytic activity"/>
    <property type="evidence" value="ECO:0007669"/>
    <property type="project" value="UniProtKB-ARBA"/>
</dbReference>
<dbReference type="eggNOG" id="COG2267">
    <property type="taxonomic scope" value="Bacteria"/>
</dbReference>
<dbReference type="ESTHER" id="brafd-c7mb43">
    <property type="family name" value="Monoglyceridelipase_lysophospholip"/>
</dbReference>
<reference evidence="2 3" key="1">
    <citation type="journal article" date="2009" name="Stand. Genomic Sci.">
        <title>Complete genome sequence of Brachybacterium faecium type strain (Schefferle 6-10).</title>
        <authorList>
            <person name="Lapidus A."/>
            <person name="Pukall R."/>
            <person name="Labuttii K."/>
            <person name="Copeland A."/>
            <person name="Del Rio T.G."/>
            <person name="Nolan M."/>
            <person name="Chen F."/>
            <person name="Lucas S."/>
            <person name="Tice H."/>
            <person name="Cheng J.F."/>
            <person name="Bruce D."/>
            <person name="Goodwin L."/>
            <person name="Pitluck S."/>
            <person name="Rohde M."/>
            <person name="Goker M."/>
            <person name="Pati A."/>
            <person name="Ivanova N."/>
            <person name="Mavrommatis K."/>
            <person name="Chen A."/>
            <person name="Palaniappan K."/>
            <person name="D'haeseleer P."/>
            <person name="Chain P."/>
            <person name="Bristow J."/>
            <person name="Eisen J.A."/>
            <person name="Markowitz V."/>
            <person name="Hugenholtz P."/>
            <person name="Kyrpides N.C."/>
            <person name="Klenk H.P."/>
        </authorList>
    </citation>
    <scope>NUCLEOTIDE SEQUENCE [LARGE SCALE GENOMIC DNA]</scope>
    <source>
        <strain evidence="3">ATCC 43885 / DSM 4810 / JCM 11609 / LMG 19847 / NBRC 14762 / NCIMB 9860 / 6-10</strain>
    </source>
</reference>
<dbReference type="InterPro" id="IPR029058">
    <property type="entry name" value="AB_hydrolase_fold"/>
</dbReference>
<dbReference type="PATRIC" id="fig|446465.5.peg.3139"/>
<gene>
    <name evidence="2" type="ordered locus">Bfae_31710</name>
</gene>
<dbReference type="InterPro" id="IPR000073">
    <property type="entry name" value="AB_hydrolase_1"/>
</dbReference>
<keyword evidence="3" id="KW-1185">Reference proteome</keyword>
<dbReference type="Pfam" id="PF12146">
    <property type="entry name" value="Hydrolase_4"/>
    <property type="match status" value="1"/>
</dbReference>
<dbReference type="Proteomes" id="UP000001919">
    <property type="component" value="Chromosome"/>
</dbReference>
<dbReference type="InterPro" id="IPR022742">
    <property type="entry name" value="Hydrolase_4"/>
</dbReference>
<feature type="domain" description="Serine aminopeptidase S33" evidence="1">
    <location>
        <begin position="28"/>
        <end position="253"/>
    </location>
</feature>
<dbReference type="PANTHER" id="PTHR11614">
    <property type="entry name" value="PHOSPHOLIPASE-RELATED"/>
    <property type="match status" value="1"/>
</dbReference>
<dbReference type="Gene3D" id="3.40.50.1820">
    <property type="entry name" value="alpha/beta hydrolase"/>
    <property type="match status" value="1"/>
</dbReference>
<accession>C7MB43</accession>
<dbReference type="PRINTS" id="PR00111">
    <property type="entry name" value="ABHYDROLASE"/>
</dbReference>
<name>C7MB43_BRAFD</name>
<sequence>MSSDADPTDFTLTGHAGALVGRSWPVPDPHWVAVISHGYGEHVGRYQWVAERLNEAGAAVYAADHLGHGRSDGERVLIGDYEPVVEDLDLVVQHAAGQHPGLAIVLIGHSMGGMIAARYTQRHADRLLATVLSGPVLGSWVTVDSLLALDEIPSTPIDPGTLSRDPAVGEAYAADPLVWHGDFARPTLEAMQEAMRTISADGSIGEHPLLYLHGEDDRLVPLPASWMGLLELRGPRTFTKTYPGAQHEIFHETHRDEVIADVIGFVQGVLSVRG</sequence>
<dbReference type="OrthoDB" id="9806902at2"/>
<dbReference type="KEGG" id="bfa:Bfae_31710"/>
<dbReference type="InterPro" id="IPR051044">
    <property type="entry name" value="MAG_DAG_Lipase"/>
</dbReference>
<dbReference type="SUPFAM" id="SSF53474">
    <property type="entry name" value="alpha/beta-Hydrolases"/>
    <property type="match status" value="1"/>
</dbReference>